<gene>
    <name evidence="1" type="ORF">ALO35_200227</name>
</gene>
<dbReference type="AlphaFoldDB" id="A0A0P9TBM0"/>
<name>A0A0P9TBM0_PSEAV</name>
<comment type="caution">
    <text evidence="1">The sequence shown here is derived from an EMBL/GenBank/DDBJ whole genome shotgun (WGS) entry which is preliminary data.</text>
</comment>
<dbReference type="PATRIC" id="fig|53707.9.peg.6536"/>
<dbReference type="EMBL" id="LJQP01000172">
    <property type="protein sequence ID" value="KPX71418.1"/>
    <property type="molecule type" value="Genomic_DNA"/>
</dbReference>
<evidence type="ECO:0000313" key="2">
    <source>
        <dbReference type="Proteomes" id="UP000050265"/>
    </source>
</evidence>
<evidence type="ECO:0000313" key="1">
    <source>
        <dbReference type="EMBL" id="KPX71418.1"/>
    </source>
</evidence>
<reference evidence="1 2" key="1">
    <citation type="submission" date="2015-09" db="EMBL/GenBank/DDBJ databases">
        <title>Genome announcement of multiple Pseudomonas syringae strains.</title>
        <authorList>
            <person name="Thakur S."/>
            <person name="Wang P.W."/>
            <person name="Gong Y."/>
            <person name="Weir B.S."/>
            <person name="Guttman D.S."/>
        </authorList>
    </citation>
    <scope>NUCLEOTIDE SEQUENCE [LARGE SCALE GENOMIC DNA]</scope>
    <source>
        <strain evidence="1 2">ICMP3507</strain>
    </source>
</reference>
<accession>A0A0P9TBM0</accession>
<organism evidence="1 2">
    <name type="scientific">Pseudomonas amygdali pv. lachrymans</name>
    <name type="common">Pseudomonas syringae pv. lachrymans</name>
    <dbReference type="NCBI Taxonomy" id="53707"/>
    <lineage>
        <taxon>Bacteria</taxon>
        <taxon>Pseudomonadati</taxon>
        <taxon>Pseudomonadota</taxon>
        <taxon>Gammaproteobacteria</taxon>
        <taxon>Pseudomonadales</taxon>
        <taxon>Pseudomonadaceae</taxon>
        <taxon>Pseudomonas</taxon>
        <taxon>Pseudomonas amygdali</taxon>
    </lineage>
</organism>
<dbReference type="Proteomes" id="UP000050265">
    <property type="component" value="Unassembled WGS sequence"/>
</dbReference>
<protein>
    <submittedName>
        <fullName evidence="1">Peptide synthase</fullName>
    </submittedName>
</protein>
<sequence length="398" mass="45127">MYLTIMKPQAIPQIAVLARGLWVVEGPDGPVLVVKTVKEYILAAQQRRELKLYLAPYKADETRGLTLLTACFDDPQSPLLIKTALIPSDPLTDALQSLPDEFYVCFFDEHNRELFGAKAQAKLGQLRRDLSTLTPVGVDHWPEMYEQADMWFSLTTHADDARAITVFLQEDLFPSDYLITDMTSQDFRGSRGYSNFKLERAEPGTFQELDIVYLLQRAYPSERIVHGPLKVSDGEELADLVVMGNEVTLLLQAKDSPNTPAILNTKLERKRKKAASQLKDGLQQLRGAISTIRRETNPALKLVDGTPLDIDLSAHPLVGVVVVKELFIDNYEEYTAMILQFMDEVGVRVLAFDYNEFEVMTRHCPSEDELLSAFFQISKCAEEKRIYPRLRFTDLPPH</sequence>
<proteinExistence type="predicted"/>